<dbReference type="PRINTS" id="PR00103">
    <property type="entry name" value="CAMPKINASE"/>
</dbReference>
<dbReference type="PANTHER" id="PTHR11635:SF152">
    <property type="entry name" value="CAMP-DEPENDENT PROTEIN KINASE TYPE I REGULATORY SUBUNIT-RELATED"/>
    <property type="match status" value="1"/>
</dbReference>
<dbReference type="InterPro" id="IPR018488">
    <property type="entry name" value="cNMP-bd_CS"/>
</dbReference>
<dbReference type="InterPro" id="IPR018490">
    <property type="entry name" value="cNMP-bd_dom_sf"/>
</dbReference>
<dbReference type="GO" id="GO:0004862">
    <property type="term" value="F:cAMP-dependent protein kinase inhibitor activity"/>
    <property type="evidence" value="ECO:0007669"/>
    <property type="project" value="TreeGrafter"/>
</dbReference>
<keyword evidence="4 8" id="KW-0116">cAMP-binding</keyword>
<dbReference type="InterPro" id="IPR000595">
    <property type="entry name" value="cNMP-bd_dom"/>
</dbReference>
<dbReference type="Pfam" id="PF00027">
    <property type="entry name" value="cNMP_binding"/>
    <property type="match status" value="2"/>
</dbReference>
<organism evidence="11 12">
    <name type="scientific">Rhizopus stolonifer</name>
    <name type="common">Rhizopus nigricans</name>
    <dbReference type="NCBI Taxonomy" id="4846"/>
    <lineage>
        <taxon>Eukaryota</taxon>
        <taxon>Fungi</taxon>
        <taxon>Fungi incertae sedis</taxon>
        <taxon>Mucoromycota</taxon>
        <taxon>Mucoromycotina</taxon>
        <taxon>Mucoromycetes</taxon>
        <taxon>Mucorales</taxon>
        <taxon>Mucorineae</taxon>
        <taxon>Rhizopodaceae</taxon>
        <taxon>Rhizopus</taxon>
    </lineage>
</organism>
<feature type="domain" description="Cyclic nucleotide-binding" evidence="10">
    <location>
        <begin position="95"/>
        <end position="210"/>
    </location>
</feature>
<feature type="compositionally biased region" description="Basic and acidic residues" evidence="9">
    <location>
        <begin position="16"/>
        <end position="26"/>
    </location>
</feature>
<gene>
    <name evidence="11" type="ORF">CU098_007497</name>
</gene>
<keyword evidence="3" id="KW-0597">Phosphoprotein</keyword>
<feature type="compositionally biased region" description="Polar residues" evidence="9">
    <location>
        <begin position="38"/>
        <end position="48"/>
    </location>
</feature>
<proteinExistence type="inferred from homology"/>
<dbReference type="GO" id="GO:0005829">
    <property type="term" value="C:cytosol"/>
    <property type="evidence" value="ECO:0007669"/>
    <property type="project" value="TreeGrafter"/>
</dbReference>
<dbReference type="GO" id="GO:0005952">
    <property type="term" value="C:cAMP-dependent protein kinase complex"/>
    <property type="evidence" value="ECO:0007669"/>
    <property type="project" value="InterPro"/>
</dbReference>
<dbReference type="GO" id="GO:0030552">
    <property type="term" value="F:cAMP binding"/>
    <property type="evidence" value="ECO:0007669"/>
    <property type="project" value="UniProtKB-KW"/>
</dbReference>
<evidence type="ECO:0000256" key="1">
    <source>
        <dbReference type="ARBA" id="ARBA00005753"/>
    </source>
</evidence>
<evidence type="ECO:0000256" key="3">
    <source>
        <dbReference type="ARBA" id="ARBA00022553"/>
    </source>
</evidence>
<dbReference type="PROSITE" id="PS00889">
    <property type="entry name" value="CNMP_BINDING_2"/>
    <property type="match status" value="2"/>
</dbReference>
<sequence>NPTHHSLGPDFNPHGIDQDMHDHNNHDDEEEEERDTISSEMPSLTCPPSSRGRRTSVSAESMQPSQHTQEFKKIVIPKSDEQRERIRAAIGNNFLFKNLDEEQYADVVNAMAEKRISATTQVIEQGAVGDYFYIVESGNLDCFINGNKVTSYGPGGSFGELALMYNAPRAASIVAVTDCVLYALDRVTFRSILMENTARKRRMYERFLEEVPIFKSLETYERHKIADALESVQFDDQEVVMREGDAGDSFYLIESGEASFYKALPDGTQRQVMVGKKGDYFGELALINDEPRAATVIANGKLRCATLSKKAFIRLLGPVMDILKRNSENYHAVLQNETQKIL</sequence>
<dbReference type="Proteomes" id="UP000253551">
    <property type="component" value="Unassembled WGS sequence"/>
</dbReference>
<evidence type="ECO:0000256" key="8">
    <source>
        <dbReference type="PIRSR" id="PIRSR000548-1"/>
    </source>
</evidence>
<evidence type="ECO:0000256" key="4">
    <source>
        <dbReference type="ARBA" id="ARBA00022566"/>
    </source>
</evidence>
<keyword evidence="6 8" id="KW-0547">Nucleotide-binding</keyword>
<feature type="binding site" evidence="8">
    <location>
        <position position="292"/>
    </location>
    <ligand>
        <name>3',5'-cyclic AMP</name>
        <dbReference type="ChEBI" id="CHEBI:58165"/>
        <label>2</label>
    </ligand>
</feature>
<feature type="region of interest" description="Disordered" evidence="9">
    <location>
        <begin position="1"/>
        <end position="71"/>
    </location>
</feature>
<name>A0A367IY19_RHIST</name>
<dbReference type="AlphaFoldDB" id="A0A367IY19"/>
<evidence type="ECO:0000259" key="10">
    <source>
        <dbReference type="PROSITE" id="PS50042"/>
    </source>
</evidence>
<feature type="binding site" evidence="8">
    <location>
        <position position="169"/>
    </location>
    <ligand>
        <name>3',5'-cyclic AMP</name>
        <dbReference type="ChEBI" id="CHEBI:58165"/>
        <label>1</label>
    </ligand>
</feature>
<feature type="binding site" evidence="8">
    <location>
        <position position="160"/>
    </location>
    <ligand>
        <name>3',5'-cyclic AMP</name>
        <dbReference type="ChEBI" id="CHEBI:58165"/>
        <label>1</label>
    </ligand>
</feature>
<evidence type="ECO:0000313" key="11">
    <source>
        <dbReference type="EMBL" id="RCH82577.1"/>
    </source>
</evidence>
<dbReference type="GO" id="GO:0005634">
    <property type="term" value="C:nucleus"/>
    <property type="evidence" value="ECO:0007669"/>
    <property type="project" value="TreeGrafter"/>
</dbReference>
<evidence type="ECO:0000256" key="7">
    <source>
        <dbReference type="ARBA" id="ARBA00023149"/>
    </source>
</evidence>
<dbReference type="FunFam" id="2.60.120.10:FF:000039">
    <property type="entry name" value="cAMP-dependent protein kinase regulatory subunit"/>
    <property type="match status" value="1"/>
</dbReference>
<evidence type="ECO:0000313" key="12">
    <source>
        <dbReference type="Proteomes" id="UP000253551"/>
    </source>
</evidence>
<feature type="non-terminal residue" evidence="11">
    <location>
        <position position="1"/>
    </location>
</feature>
<feature type="binding site" evidence="8">
    <location>
        <position position="283"/>
    </location>
    <ligand>
        <name>3',5'-cyclic AMP</name>
        <dbReference type="ChEBI" id="CHEBI:58165"/>
        <label>2</label>
    </ligand>
</feature>
<dbReference type="InterPro" id="IPR014710">
    <property type="entry name" value="RmlC-like_jellyroll"/>
</dbReference>
<dbReference type="PROSITE" id="PS00888">
    <property type="entry name" value="CNMP_BINDING_1"/>
    <property type="match status" value="1"/>
</dbReference>
<dbReference type="GO" id="GO:0033554">
    <property type="term" value="P:cellular response to stress"/>
    <property type="evidence" value="ECO:0007669"/>
    <property type="project" value="UniProtKB-ARBA"/>
</dbReference>
<dbReference type="EMBL" id="PJQM01005055">
    <property type="protein sequence ID" value="RCH82577.1"/>
    <property type="molecule type" value="Genomic_DNA"/>
</dbReference>
<evidence type="ECO:0000256" key="2">
    <source>
        <dbReference type="ARBA" id="ARBA00020355"/>
    </source>
</evidence>
<comment type="similarity">
    <text evidence="1">Belongs to the cAMP-dependent kinase regulatory chain family.</text>
</comment>
<evidence type="ECO:0000256" key="6">
    <source>
        <dbReference type="ARBA" id="ARBA00022741"/>
    </source>
</evidence>
<dbReference type="PROSITE" id="PS50042">
    <property type="entry name" value="CNMP_BINDING_3"/>
    <property type="match status" value="2"/>
</dbReference>
<dbReference type="SMART" id="SM00100">
    <property type="entry name" value="cNMP"/>
    <property type="match status" value="2"/>
</dbReference>
<dbReference type="OrthoDB" id="417078at2759"/>
<dbReference type="PIRSF" id="PIRSF000548">
    <property type="entry name" value="PK_regulatory"/>
    <property type="match status" value="1"/>
</dbReference>
<dbReference type="SUPFAM" id="SSF51206">
    <property type="entry name" value="cAMP-binding domain-like"/>
    <property type="match status" value="2"/>
</dbReference>
<reference evidence="11 12" key="1">
    <citation type="journal article" date="2018" name="G3 (Bethesda)">
        <title>Phylogenetic and Phylogenomic Definition of Rhizopus Species.</title>
        <authorList>
            <person name="Gryganskyi A.P."/>
            <person name="Golan J."/>
            <person name="Dolatabadi S."/>
            <person name="Mondo S."/>
            <person name="Robb S."/>
            <person name="Idnurm A."/>
            <person name="Muszewska A."/>
            <person name="Steczkiewicz K."/>
            <person name="Masonjones S."/>
            <person name="Liao H.L."/>
            <person name="Gajdeczka M.T."/>
            <person name="Anike F."/>
            <person name="Vuek A."/>
            <person name="Anishchenko I.M."/>
            <person name="Voigt K."/>
            <person name="de Hoog G.S."/>
            <person name="Smith M.E."/>
            <person name="Heitman J."/>
            <person name="Vilgalys R."/>
            <person name="Stajich J.E."/>
        </authorList>
    </citation>
    <scope>NUCLEOTIDE SEQUENCE [LARGE SCALE GENOMIC DNA]</scope>
    <source>
        <strain evidence="11 12">LSU 92-RS-03</strain>
    </source>
</reference>
<comment type="caution">
    <text evidence="11">The sequence shown here is derived from an EMBL/GenBank/DDBJ whole genome shotgun (WGS) entry which is preliminary data.</text>
</comment>
<dbReference type="GO" id="GO:0034236">
    <property type="term" value="F:protein kinase A catalytic subunit binding"/>
    <property type="evidence" value="ECO:0007669"/>
    <property type="project" value="TreeGrafter"/>
</dbReference>
<dbReference type="PANTHER" id="PTHR11635">
    <property type="entry name" value="CAMP-DEPENDENT PROTEIN KINASE REGULATORY CHAIN"/>
    <property type="match status" value="1"/>
</dbReference>
<evidence type="ECO:0000256" key="9">
    <source>
        <dbReference type="SAM" id="MobiDB-lite"/>
    </source>
</evidence>
<keyword evidence="7 8" id="KW-0114">cAMP</keyword>
<dbReference type="Gene3D" id="2.60.120.10">
    <property type="entry name" value="Jelly Rolls"/>
    <property type="match status" value="2"/>
</dbReference>
<protein>
    <recommendedName>
        <fullName evidence="2">cAMP-dependent protein kinase regulatory subunit</fullName>
    </recommendedName>
</protein>
<dbReference type="FunFam" id="2.60.120.10:FF:000006">
    <property type="entry name" value="cAMP-dependent protein kinase type I-alpha regulatory subunit"/>
    <property type="match status" value="1"/>
</dbReference>
<feature type="compositionally biased region" description="Polar residues" evidence="9">
    <location>
        <begin position="55"/>
        <end position="68"/>
    </location>
</feature>
<dbReference type="CDD" id="cd00038">
    <property type="entry name" value="CAP_ED"/>
    <property type="match status" value="2"/>
</dbReference>
<dbReference type="InterPro" id="IPR012198">
    <property type="entry name" value="cAMP_dep_PK_reg_su"/>
</dbReference>
<keyword evidence="12" id="KW-1185">Reference proteome</keyword>
<accession>A0A367IY19</accession>
<feature type="domain" description="Cyclic nucleotide-binding" evidence="10">
    <location>
        <begin position="213"/>
        <end position="333"/>
    </location>
</feature>
<evidence type="ECO:0000256" key="5">
    <source>
        <dbReference type="ARBA" id="ARBA00022737"/>
    </source>
</evidence>
<keyword evidence="5" id="KW-0677">Repeat</keyword>
<dbReference type="STRING" id="4846.A0A367IY19"/>
<dbReference type="InterPro" id="IPR050503">
    <property type="entry name" value="cAMP-dep_PK_reg_su-like"/>
</dbReference>